<dbReference type="PROSITE" id="PS50943">
    <property type="entry name" value="HTH_CROC1"/>
    <property type="match status" value="1"/>
</dbReference>
<reference evidence="2" key="1">
    <citation type="submission" date="2024-06" db="EMBL/GenBank/DDBJ databases">
        <authorList>
            <person name="Song Z."/>
        </authorList>
    </citation>
    <scope>NUCLEOTIDE SEQUENCE</scope>
    <source>
        <strain evidence="2">A1-4-2</strain>
        <plasmid evidence="2">unnamed1</plasmid>
    </source>
</reference>
<organism evidence="2">
    <name type="scientific">Acinetobacter sp. A1-4-2</name>
    <dbReference type="NCBI Taxonomy" id="3156489"/>
    <lineage>
        <taxon>Bacteria</taxon>
        <taxon>Pseudomonadati</taxon>
        <taxon>Pseudomonadota</taxon>
        <taxon>Gammaproteobacteria</taxon>
        <taxon>Moraxellales</taxon>
        <taxon>Moraxellaceae</taxon>
        <taxon>Acinetobacter</taxon>
    </lineage>
</organism>
<dbReference type="GO" id="GO:0003677">
    <property type="term" value="F:DNA binding"/>
    <property type="evidence" value="ECO:0007669"/>
    <property type="project" value="InterPro"/>
</dbReference>
<feature type="domain" description="HTH cro/C1-type" evidence="1">
    <location>
        <begin position="11"/>
        <end position="34"/>
    </location>
</feature>
<dbReference type="Gene3D" id="1.10.260.40">
    <property type="entry name" value="lambda repressor-like DNA-binding domains"/>
    <property type="match status" value="1"/>
</dbReference>
<dbReference type="InterPro" id="IPR001387">
    <property type="entry name" value="Cro/C1-type_HTH"/>
</dbReference>
<gene>
    <name evidence="2" type="ORF">ABJ384_14955</name>
</gene>
<name>A0AAU7T1P4_9GAMM</name>
<geneLocation type="plasmid" evidence="2">
    <name>unnamed1</name>
</geneLocation>
<dbReference type="InterPro" id="IPR010982">
    <property type="entry name" value="Lambda_DNA-bd_dom_sf"/>
</dbReference>
<evidence type="ECO:0000313" key="2">
    <source>
        <dbReference type="EMBL" id="XBU17290.1"/>
    </source>
</evidence>
<dbReference type="CDD" id="cd00093">
    <property type="entry name" value="HTH_XRE"/>
    <property type="match status" value="1"/>
</dbReference>
<dbReference type="AlphaFoldDB" id="A0AAU7T1P4"/>
<dbReference type="Pfam" id="PF09722">
    <property type="entry name" value="Xre_MbcA_ParS_C"/>
    <property type="match status" value="1"/>
</dbReference>
<accession>A0AAU7T1P4</accession>
<evidence type="ECO:0000259" key="1">
    <source>
        <dbReference type="PROSITE" id="PS50943"/>
    </source>
</evidence>
<dbReference type="SUPFAM" id="SSF47413">
    <property type="entry name" value="lambda repressor-like DNA-binding domains"/>
    <property type="match status" value="1"/>
</dbReference>
<dbReference type="Pfam" id="PF20432">
    <property type="entry name" value="Xre-like-HTH"/>
    <property type="match status" value="1"/>
</dbReference>
<dbReference type="RefSeq" id="WP_349929901.1">
    <property type="nucleotide sequence ID" value="NZ_CP157982.1"/>
</dbReference>
<sequence length="109" mass="11979">MLAKAFFNTAQQLNLTQTQLAVILGVSQPTISRLKTQLKLDLASKQGELALLLIKLYTALYDLNGGDLDWILHFLNSKNRVTGGVPVEQIETARGLVSVLQFVEAIRGN</sequence>
<dbReference type="InterPro" id="IPR024467">
    <property type="entry name" value="Xre/MbcA/ParS-like_toxin-bd"/>
</dbReference>
<dbReference type="InterPro" id="IPR046847">
    <property type="entry name" value="Xre-like_HTH"/>
</dbReference>
<keyword evidence="2" id="KW-0614">Plasmid</keyword>
<dbReference type="EMBL" id="CP157982">
    <property type="protein sequence ID" value="XBU17290.1"/>
    <property type="molecule type" value="Genomic_DNA"/>
</dbReference>
<proteinExistence type="predicted"/>
<protein>
    <submittedName>
        <fullName evidence="2">XRE family transcriptional regulator</fullName>
    </submittedName>
</protein>